<dbReference type="SUPFAM" id="SSF51445">
    <property type="entry name" value="(Trans)glycosidases"/>
    <property type="match status" value="1"/>
</dbReference>
<evidence type="ECO:0000256" key="2">
    <source>
        <dbReference type="ARBA" id="ARBA00022801"/>
    </source>
</evidence>
<evidence type="ECO:0000313" key="10">
    <source>
        <dbReference type="EMBL" id="MBL6079602.1"/>
    </source>
</evidence>
<evidence type="ECO:0000256" key="4">
    <source>
        <dbReference type="ARBA" id="ARBA00023277"/>
    </source>
</evidence>
<dbReference type="Proteomes" id="UP000660885">
    <property type="component" value="Unassembled WGS sequence"/>
</dbReference>
<evidence type="ECO:0000259" key="9">
    <source>
        <dbReference type="Pfam" id="PF00150"/>
    </source>
</evidence>
<evidence type="ECO:0000256" key="7">
    <source>
        <dbReference type="RuleBase" id="RU361153"/>
    </source>
</evidence>
<sequence length="394" mass="42817">MAVSDGLQQTPCGLATRSGLRLLGVIGGILISLLASAAPSRAEAPPDRMAMLARGINVAHWFRFPPDGSTRALRNYMDDAAIASLKRLGFTYVRLAVGPEVVMRGDGIASDKLDAIISAIERFQKAGLAVMVEPHPQNLGNWNLQTSADARRRLLGFWRDLAPALAHLPPALTFPEVVNEPMFADPAQWDRMQGDLVAIIRAALPRNTIVLAGADWSSINGLLRVKPVADRNVVYTFHTYEPQVLTLLASWEQGVDTASMGKLPFPVTDQARCRAAVAGIQHQRTRDIANYWCSERHDATTIAANLNRAVKWGRDNGVSVALTEFGAVRALNEDSRNAYLEAVRQAADQARIGWGLWALEDSMGFAIQPGRYSASTTLSPAVLRALGLPPASRR</sequence>
<organism evidence="10 11">
    <name type="scientific">Belnapia arida</name>
    <dbReference type="NCBI Taxonomy" id="2804533"/>
    <lineage>
        <taxon>Bacteria</taxon>
        <taxon>Pseudomonadati</taxon>
        <taxon>Pseudomonadota</taxon>
        <taxon>Alphaproteobacteria</taxon>
        <taxon>Acetobacterales</taxon>
        <taxon>Roseomonadaceae</taxon>
        <taxon>Belnapia</taxon>
    </lineage>
</organism>
<evidence type="ECO:0000256" key="6">
    <source>
        <dbReference type="ARBA" id="ARBA00023326"/>
    </source>
</evidence>
<dbReference type="EMBL" id="JAETWB010000007">
    <property type="protein sequence ID" value="MBL6079602.1"/>
    <property type="molecule type" value="Genomic_DNA"/>
</dbReference>
<accession>A0ABS1U4M0</accession>
<dbReference type="PANTHER" id="PTHR31297">
    <property type="entry name" value="GLUCAN ENDO-1,6-BETA-GLUCOSIDASE B"/>
    <property type="match status" value="1"/>
</dbReference>
<feature type="transmembrane region" description="Helical" evidence="8">
    <location>
        <begin position="20"/>
        <end position="39"/>
    </location>
</feature>
<dbReference type="InterPro" id="IPR017853">
    <property type="entry name" value="GH"/>
</dbReference>
<evidence type="ECO:0000256" key="1">
    <source>
        <dbReference type="ARBA" id="ARBA00005641"/>
    </source>
</evidence>
<keyword evidence="6" id="KW-0624">Polysaccharide degradation</keyword>
<keyword evidence="5 7" id="KW-0326">Glycosidase</keyword>
<evidence type="ECO:0000256" key="3">
    <source>
        <dbReference type="ARBA" id="ARBA00023001"/>
    </source>
</evidence>
<keyword evidence="2 7" id="KW-0378">Hydrolase</keyword>
<dbReference type="PANTHER" id="PTHR31297:SF41">
    <property type="entry name" value="ENDOGLUCANASE, PUTATIVE (AFU_ORTHOLOGUE AFUA_5G01830)-RELATED"/>
    <property type="match status" value="1"/>
</dbReference>
<dbReference type="InterPro" id="IPR050386">
    <property type="entry name" value="Glycosyl_hydrolase_5"/>
</dbReference>
<reference evidence="10 11" key="1">
    <citation type="submission" date="2021-01" db="EMBL/GenBank/DDBJ databases">
        <title>Belnapia mucosa sp. nov. and Belnapia arida sp. nov., isolated from the Tabernas Desert (Almeria, Spain).</title>
        <authorList>
            <person name="Molina-Menor E."/>
            <person name="Vidal-Verdu A."/>
            <person name="Calonge A."/>
            <person name="Satari L."/>
            <person name="Pereto J."/>
            <person name="Porcar M."/>
        </authorList>
    </citation>
    <scope>NUCLEOTIDE SEQUENCE [LARGE SCALE GENOMIC DNA]</scope>
    <source>
        <strain evidence="10 11">T18</strain>
    </source>
</reference>
<dbReference type="RefSeq" id="WP_202832845.1">
    <property type="nucleotide sequence ID" value="NZ_JAETWB010000007.1"/>
</dbReference>
<evidence type="ECO:0000256" key="5">
    <source>
        <dbReference type="ARBA" id="ARBA00023295"/>
    </source>
</evidence>
<keyword evidence="8" id="KW-0472">Membrane</keyword>
<feature type="domain" description="Glycoside hydrolase family 5" evidence="9">
    <location>
        <begin position="69"/>
        <end position="360"/>
    </location>
</feature>
<dbReference type="Gene3D" id="3.20.20.80">
    <property type="entry name" value="Glycosidases"/>
    <property type="match status" value="1"/>
</dbReference>
<name>A0ABS1U4M0_9PROT</name>
<keyword evidence="11" id="KW-1185">Reference proteome</keyword>
<evidence type="ECO:0000313" key="11">
    <source>
        <dbReference type="Proteomes" id="UP000660885"/>
    </source>
</evidence>
<gene>
    <name evidence="10" type="ORF">JMJ56_16410</name>
</gene>
<keyword evidence="8" id="KW-0812">Transmembrane</keyword>
<keyword evidence="3" id="KW-0136">Cellulose degradation</keyword>
<evidence type="ECO:0000256" key="8">
    <source>
        <dbReference type="SAM" id="Phobius"/>
    </source>
</evidence>
<dbReference type="InterPro" id="IPR001547">
    <property type="entry name" value="Glyco_hydro_5"/>
</dbReference>
<comment type="caution">
    <text evidence="10">The sequence shown here is derived from an EMBL/GenBank/DDBJ whole genome shotgun (WGS) entry which is preliminary data.</text>
</comment>
<protein>
    <submittedName>
        <fullName evidence="10">Cellulase family glycosylhydrolase</fullName>
    </submittedName>
</protein>
<comment type="similarity">
    <text evidence="1 7">Belongs to the glycosyl hydrolase 5 (cellulase A) family.</text>
</comment>
<keyword evidence="8" id="KW-1133">Transmembrane helix</keyword>
<dbReference type="Pfam" id="PF00150">
    <property type="entry name" value="Cellulase"/>
    <property type="match status" value="1"/>
</dbReference>
<keyword evidence="4" id="KW-0119">Carbohydrate metabolism</keyword>
<proteinExistence type="inferred from homology"/>